<evidence type="ECO:0000256" key="2">
    <source>
        <dbReference type="ARBA" id="ARBA00006577"/>
    </source>
</evidence>
<evidence type="ECO:0000256" key="7">
    <source>
        <dbReference type="RuleBase" id="RU003915"/>
    </source>
</evidence>
<evidence type="ECO:0000256" key="6">
    <source>
        <dbReference type="PROSITE-ProRule" id="PRU00277"/>
    </source>
</evidence>
<dbReference type="Proteomes" id="UP000184159">
    <property type="component" value="Unassembled WGS sequence"/>
</dbReference>
<gene>
    <name evidence="10" type="ORF">SAMN02745781_02488</name>
</gene>
<sequence length="158" mass="17607">MDKNYIFSLFMFAIAGIFLYRNWKRSQTVAKNVSEGKAFLEQNAQQEGVVTTESGLQYQILEEGTGTQHPTPTNKVTVHYHGTLLSGKVFDSSVERKKPITFGVKQVIKGWQEGLQLMVVGQKVRLFIPAKLAYGNRGIATIPAGSTLIFDVELIDIQ</sequence>
<dbReference type="PANTHER" id="PTHR43811">
    <property type="entry name" value="FKBP-TYPE PEPTIDYL-PROLYL CIS-TRANS ISOMERASE FKPA"/>
    <property type="match status" value="1"/>
</dbReference>
<dbReference type="InterPro" id="IPR046357">
    <property type="entry name" value="PPIase_dom_sf"/>
</dbReference>
<feature type="domain" description="PPIase FKBP-type" evidence="9">
    <location>
        <begin position="73"/>
        <end position="158"/>
    </location>
</feature>
<dbReference type="Pfam" id="PF00254">
    <property type="entry name" value="FKBP_C"/>
    <property type="match status" value="1"/>
</dbReference>
<evidence type="ECO:0000256" key="8">
    <source>
        <dbReference type="SAM" id="Phobius"/>
    </source>
</evidence>
<feature type="transmembrane region" description="Helical" evidence="8">
    <location>
        <begin position="6"/>
        <end position="23"/>
    </location>
</feature>
<dbReference type="Pfam" id="PF01346">
    <property type="entry name" value="FKBP_N"/>
    <property type="match status" value="1"/>
</dbReference>
<dbReference type="EC" id="5.2.1.8" evidence="7"/>
<comment type="catalytic activity">
    <reaction evidence="1 6 7">
        <text>[protein]-peptidylproline (omega=180) = [protein]-peptidylproline (omega=0)</text>
        <dbReference type="Rhea" id="RHEA:16237"/>
        <dbReference type="Rhea" id="RHEA-COMP:10747"/>
        <dbReference type="Rhea" id="RHEA-COMP:10748"/>
        <dbReference type="ChEBI" id="CHEBI:83833"/>
        <dbReference type="ChEBI" id="CHEBI:83834"/>
        <dbReference type="EC" id="5.2.1.8"/>
    </reaction>
</comment>
<dbReference type="FunFam" id="3.10.50.40:FF:000045">
    <property type="entry name" value="Peptidyl-prolyl cis-trans isomerase"/>
    <property type="match status" value="1"/>
</dbReference>
<proteinExistence type="inferred from homology"/>
<keyword evidence="8" id="KW-0472">Membrane</keyword>
<dbReference type="EMBL" id="FQUH01000011">
    <property type="protein sequence ID" value="SHF51147.1"/>
    <property type="molecule type" value="Genomic_DNA"/>
</dbReference>
<dbReference type="GO" id="GO:0006457">
    <property type="term" value="P:protein folding"/>
    <property type="evidence" value="ECO:0007669"/>
    <property type="project" value="InterPro"/>
</dbReference>
<protein>
    <recommendedName>
        <fullName evidence="7">Peptidyl-prolyl cis-trans isomerase</fullName>
        <ecNumber evidence="7">5.2.1.8</ecNumber>
    </recommendedName>
</protein>
<keyword evidence="8" id="KW-1133">Transmembrane helix</keyword>
<dbReference type="Gene3D" id="3.10.50.40">
    <property type="match status" value="1"/>
</dbReference>
<evidence type="ECO:0000313" key="11">
    <source>
        <dbReference type="Proteomes" id="UP000184159"/>
    </source>
</evidence>
<dbReference type="PANTHER" id="PTHR43811:SF57">
    <property type="entry name" value="FKBP-TYPE PEPTIDYL-PROLYL CIS-TRANS ISOMERASE FKPA-RELATED"/>
    <property type="match status" value="1"/>
</dbReference>
<dbReference type="PROSITE" id="PS50059">
    <property type="entry name" value="FKBP_PPIASE"/>
    <property type="match status" value="1"/>
</dbReference>
<dbReference type="AlphaFoldDB" id="A0A1M5C965"/>
<evidence type="ECO:0000256" key="3">
    <source>
        <dbReference type="ARBA" id="ARBA00022729"/>
    </source>
</evidence>
<keyword evidence="3" id="KW-0732">Signal</keyword>
<evidence type="ECO:0000313" key="10">
    <source>
        <dbReference type="EMBL" id="SHF51147.1"/>
    </source>
</evidence>
<evidence type="ECO:0000259" key="9">
    <source>
        <dbReference type="PROSITE" id="PS50059"/>
    </source>
</evidence>
<dbReference type="RefSeq" id="WP_072959830.1">
    <property type="nucleotide sequence ID" value="NZ_FQUH01000011.1"/>
</dbReference>
<keyword evidence="11" id="KW-1185">Reference proteome</keyword>
<evidence type="ECO:0000256" key="1">
    <source>
        <dbReference type="ARBA" id="ARBA00000971"/>
    </source>
</evidence>
<name>A0A1M5C965_VIBGA</name>
<dbReference type="SUPFAM" id="SSF54534">
    <property type="entry name" value="FKBP-like"/>
    <property type="match status" value="1"/>
</dbReference>
<dbReference type="InterPro" id="IPR001179">
    <property type="entry name" value="PPIase_FKBP_dom"/>
</dbReference>
<keyword evidence="4 6" id="KW-0697">Rotamase</keyword>
<organism evidence="10 11">
    <name type="scientific">Vibrio gazogenes DSM 21264 = NBRC 103151</name>
    <dbReference type="NCBI Taxonomy" id="1123492"/>
    <lineage>
        <taxon>Bacteria</taxon>
        <taxon>Pseudomonadati</taxon>
        <taxon>Pseudomonadota</taxon>
        <taxon>Gammaproteobacteria</taxon>
        <taxon>Vibrionales</taxon>
        <taxon>Vibrionaceae</taxon>
        <taxon>Vibrio</taxon>
    </lineage>
</organism>
<reference evidence="11" key="1">
    <citation type="submission" date="2016-11" db="EMBL/GenBank/DDBJ databases">
        <authorList>
            <person name="Varghese N."/>
            <person name="Submissions S."/>
        </authorList>
    </citation>
    <scope>NUCLEOTIDE SEQUENCE [LARGE SCALE GENOMIC DNA]</scope>
    <source>
        <strain evidence="11">DSM 21264</strain>
    </source>
</reference>
<comment type="similarity">
    <text evidence="2 7">Belongs to the FKBP-type PPIase family.</text>
</comment>
<dbReference type="GO" id="GO:0003755">
    <property type="term" value="F:peptidyl-prolyl cis-trans isomerase activity"/>
    <property type="evidence" value="ECO:0007669"/>
    <property type="project" value="UniProtKB-UniRule"/>
</dbReference>
<accession>A0A1M5C965</accession>
<keyword evidence="5 6" id="KW-0413">Isomerase</keyword>
<evidence type="ECO:0000256" key="5">
    <source>
        <dbReference type="ARBA" id="ARBA00023235"/>
    </source>
</evidence>
<keyword evidence="8" id="KW-0812">Transmembrane</keyword>
<dbReference type="InterPro" id="IPR000774">
    <property type="entry name" value="PPIase_FKBP_N"/>
</dbReference>
<evidence type="ECO:0000256" key="4">
    <source>
        <dbReference type="ARBA" id="ARBA00023110"/>
    </source>
</evidence>